<proteinExistence type="predicted"/>
<dbReference type="Gene3D" id="3.40.80.10">
    <property type="entry name" value="Peptidoglycan recognition protein-like"/>
    <property type="match status" value="1"/>
</dbReference>
<feature type="domain" description="N-acetylmuramoyl-L-alanine amidase" evidence="5">
    <location>
        <begin position="244"/>
        <end position="383"/>
    </location>
</feature>
<dbReference type="GO" id="GO:0008745">
    <property type="term" value="F:N-acetylmuramoyl-L-alanine amidase activity"/>
    <property type="evidence" value="ECO:0007669"/>
    <property type="project" value="UniProtKB-EC"/>
</dbReference>
<dbReference type="InterPro" id="IPR002502">
    <property type="entry name" value="Amidase_domain"/>
</dbReference>
<dbReference type="SUPFAM" id="SSF55846">
    <property type="entry name" value="N-acetylmuramoyl-L-alanine amidase-like"/>
    <property type="match status" value="1"/>
</dbReference>
<reference evidence="7" key="1">
    <citation type="submission" date="2017-01" db="EMBL/GenBank/DDBJ databases">
        <authorList>
            <person name="Varghese N."/>
            <person name="Submissions S."/>
        </authorList>
    </citation>
    <scope>NUCLEOTIDE SEQUENCE [LARGE SCALE GENOMIC DNA]</scope>
    <source>
        <strain evidence="7">DSM 45196</strain>
    </source>
</reference>
<keyword evidence="3" id="KW-0378">Hydrolase</keyword>
<dbReference type="Proteomes" id="UP000186795">
    <property type="component" value="Unassembled WGS sequence"/>
</dbReference>
<organism evidence="6 7">
    <name type="scientific">Kroppenstedtia eburnea</name>
    <dbReference type="NCBI Taxonomy" id="714067"/>
    <lineage>
        <taxon>Bacteria</taxon>
        <taxon>Bacillati</taxon>
        <taxon>Bacillota</taxon>
        <taxon>Bacilli</taxon>
        <taxon>Bacillales</taxon>
        <taxon>Thermoactinomycetaceae</taxon>
        <taxon>Kroppenstedtia</taxon>
    </lineage>
</organism>
<evidence type="ECO:0000256" key="1">
    <source>
        <dbReference type="ARBA" id="ARBA00001561"/>
    </source>
</evidence>
<evidence type="ECO:0000256" key="4">
    <source>
        <dbReference type="ARBA" id="ARBA00023316"/>
    </source>
</evidence>
<dbReference type="PANTHER" id="PTHR30417">
    <property type="entry name" value="N-ACETYLMURAMOYL-L-ALANINE AMIDASE AMID"/>
    <property type="match status" value="1"/>
</dbReference>
<dbReference type="InterPro" id="IPR051206">
    <property type="entry name" value="NAMLAA_amidase_2"/>
</dbReference>
<dbReference type="AlphaFoldDB" id="A0A1N7PLA2"/>
<dbReference type="PANTHER" id="PTHR30417:SF1">
    <property type="entry name" value="N-ACETYLMURAMOYL-L-ALANINE AMIDASE AMID"/>
    <property type="match status" value="1"/>
</dbReference>
<sequence>MLIQRRAGWRRCLALFTVAGLVFAGVVPFAAETKGSSSVYAEGAAADSLQKAFADAAGEFGVPESVLLSVSYHLSRWEHHKGEVDEVEVIPDGKDPSLHTLDAAAKLVGERPEVLKKDPVQNIRGAAALLARYARETTGGVPVDAADWYGAVAKYSGSKEEAVALDFADQVYQSIREGVERQTPEGQQVRLVSEEIQPNRLTAKPLKLRNNKGSEADCPNGLDCRFIPAAYEQRSSDPEDYSNYDVADRPRFGPEIRYIVIHDTEGSYQGSINWFANPWSSVSAHYVLRSSDGQVTQMVNNKDVAWQAGNWYFNMHTIGIEHEGYAMEGATWYTEKMYRASAKLVRHLAEKYDIPLDRAHIIGHDEIPGLTPARQGAMHWDPGPFWDWEHYMELLGAPITPARGSKQVITFKPGFRTNRPIVEGAEPQPANFVYLHTAPDFDAPLLDDPALPGLGTRKGSDWGDKGRAGQTFYLADRRGGWDAIWHGGQKAWFYNPHQKYTVRGKGTLITPKKGKASIPVYGGAYPEDAAYPPEIAPREHTPLQYTIPAGQIYVAEEKVNSDYYHASVFTHDPYANHKLVTGNDEYYRIHFNHRYAFVKASDVEVVPQQ</sequence>
<dbReference type="SMART" id="SM00644">
    <property type="entry name" value="Ami_2"/>
    <property type="match status" value="1"/>
</dbReference>
<evidence type="ECO:0000256" key="3">
    <source>
        <dbReference type="ARBA" id="ARBA00022801"/>
    </source>
</evidence>
<evidence type="ECO:0000256" key="2">
    <source>
        <dbReference type="ARBA" id="ARBA00011901"/>
    </source>
</evidence>
<dbReference type="InterPro" id="IPR036505">
    <property type="entry name" value="Amidase/PGRP_sf"/>
</dbReference>
<gene>
    <name evidence="6" type="ORF">SAMN05421790_11331</name>
</gene>
<dbReference type="EMBL" id="FTOD01000013">
    <property type="protein sequence ID" value="SIT11346.1"/>
    <property type="molecule type" value="Genomic_DNA"/>
</dbReference>
<dbReference type="Pfam" id="PF01510">
    <property type="entry name" value="Amidase_2"/>
    <property type="match status" value="1"/>
</dbReference>
<dbReference type="CDD" id="cd06583">
    <property type="entry name" value="PGRP"/>
    <property type="match status" value="1"/>
</dbReference>
<dbReference type="RefSeq" id="WP_234992645.1">
    <property type="nucleotide sequence ID" value="NZ_CP048103.1"/>
</dbReference>
<evidence type="ECO:0000313" key="6">
    <source>
        <dbReference type="EMBL" id="SIT11346.1"/>
    </source>
</evidence>
<evidence type="ECO:0000313" key="7">
    <source>
        <dbReference type="Proteomes" id="UP000186795"/>
    </source>
</evidence>
<evidence type="ECO:0000259" key="5">
    <source>
        <dbReference type="SMART" id="SM00644"/>
    </source>
</evidence>
<dbReference type="GO" id="GO:0009254">
    <property type="term" value="P:peptidoglycan turnover"/>
    <property type="evidence" value="ECO:0007669"/>
    <property type="project" value="TreeGrafter"/>
</dbReference>
<accession>A0A1N7PLA2</accession>
<comment type="catalytic activity">
    <reaction evidence="1">
        <text>Hydrolyzes the link between N-acetylmuramoyl residues and L-amino acid residues in certain cell-wall glycopeptides.</text>
        <dbReference type="EC" id="3.5.1.28"/>
    </reaction>
</comment>
<protein>
    <recommendedName>
        <fullName evidence="2">N-acetylmuramoyl-L-alanine amidase</fullName>
        <ecNumber evidence="2">3.5.1.28</ecNumber>
    </recommendedName>
</protein>
<dbReference type="FunFam" id="3.40.80.10:FF:000006">
    <property type="entry name" value="N-acetylmuramoyl-L-alanine amidase"/>
    <property type="match status" value="1"/>
</dbReference>
<dbReference type="GO" id="GO:0009253">
    <property type="term" value="P:peptidoglycan catabolic process"/>
    <property type="evidence" value="ECO:0007669"/>
    <property type="project" value="InterPro"/>
</dbReference>
<keyword evidence="7" id="KW-1185">Reference proteome</keyword>
<dbReference type="GO" id="GO:0071555">
    <property type="term" value="P:cell wall organization"/>
    <property type="evidence" value="ECO:0007669"/>
    <property type="project" value="UniProtKB-KW"/>
</dbReference>
<name>A0A1N7PLA2_9BACL</name>
<keyword evidence="4" id="KW-0961">Cell wall biogenesis/degradation</keyword>
<dbReference type="EC" id="3.5.1.28" evidence="2"/>